<evidence type="ECO:0008006" key="3">
    <source>
        <dbReference type="Google" id="ProtNLM"/>
    </source>
</evidence>
<comment type="caution">
    <text evidence="1">The sequence shown here is derived from an EMBL/GenBank/DDBJ whole genome shotgun (WGS) entry which is preliminary data.</text>
</comment>
<keyword evidence="2" id="KW-1185">Reference proteome</keyword>
<sequence>MSVQQSDTKTHDLFCYDELTTQNSSVVQTQLQTESTLVPPVPEVAEETHESTETPPILLLETAVLPIRHSTRNSRPPIWHKDYVTRAAEVEPNSYAEATGDLRWEHAMQTELKALEDNKTSDVLKGERLSPLATRRGEARGLRLFQARRGEIKKASQGEG</sequence>
<evidence type="ECO:0000313" key="1">
    <source>
        <dbReference type="EMBL" id="KAH0740602.1"/>
    </source>
</evidence>
<protein>
    <recommendedName>
        <fullName evidence="3">Integrase core domain containing protein</fullName>
    </recommendedName>
</protein>
<dbReference type="Proteomes" id="UP000826656">
    <property type="component" value="Unassembled WGS sequence"/>
</dbReference>
<dbReference type="EMBL" id="JAIVGD010000026">
    <property type="protein sequence ID" value="KAH0740602.1"/>
    <property type="molecule type" value="Genomic_DNA"/>
</dbReference>
<name>A0ABQ7U0X7_SOLTU</name>
<proteinExistence type="predicted"/>
<evidence type="ECO:0000313" key="2">
    <source>
        <dbReference type="Proteomes" id="UP000826656"/>
    </source>
</evidence>
<gene>
    <name evidence="1" type="ORF">KY290_033645</name>
</gene>
<organism evidence="1 2">
    <name type="scientific">Solanum tuberosum</name>
    <name type="common">Potato</name>
    <dbReference type="NCBI Taxonomy" id="4113"/>
    <lineage>
        <taxon>Eukaryota</taxon>
        <taxon>Viridiplantae</taxon>
        <taxon>Streptophyta</taxon>
        <taxon>Embryophyta</taxon>
        <taxon>Tracheophyta</taxon>
        <taxon>Spermatophyta</taxon>
        <taxon>Magnoliopsida</taxon>
        <taxon>eudicotyledons</taxon>
        <taxon>Gunneridae</taxon>
        <taxon>Pentapetalae</taxon>
        <taxon>asterids</taxon>
        <taxon>lamiids</taxon>
        <taxon>Solanales</taxon>
        <taxon>Solanaceae</taxon>
        <taxon>Solanoideae</taxon>
        <taxon>Solaneae</taxon>
        <taxon>Solanum</taxon>
    </lineage>
</organism>
<accession>A0ABQ7U0X7</accession>
<reference evidence="1 2" key="1">
    <citation type="journal article" date="2021" name="bioRxiv">
        <title>Chromosome-scale and haplotype-resolved genome assembly of a tetraploid potato cultivar.</title>
        <authorList>
            <person name="Sun H."/>
            <person name="Jiao W.-B."/>
            <person name="Krause K."/>
            <person name="Campoy J.A."/>
            <person name="Goel M."/>
            <person name="Folz-Donahue K."/>
            <person name="Kukat C."/>
            <person name="Huettel B."/>
            <person name="Schneeberger K."/>
        </authorList>
    </citation>
    <scope>NUCLEOTIDE SEQUENCE [LARGE SCALE GENOMIC DNA]</scope>
    <source>
        <strain evidence="1">SolTubOtavaFocal</strain>
        <tissue evidence="1">Leaves</tissue>
    </source>
</reference>